<keyword evidence="3" id="KW-1185">Reference proteome</keyword>
<comment type="caution">
    <text evidence="2">The sequence shown here is derived from an EMBL/GenBank/DDBJ whole genome shotgun (WGS) entry which is preliminary data.</text>
</comment>
<dbReference type="AlphaFoldDB" id="A0A420XUW7"/>
<gene>
    <name evidence="2" type="ORF">CLV35_0881</name>
</gene>
<dbReference type="InterPro" id="IPR024983">
    <property type="entry name" value="CHAT_dom"/>
</dbReference>
<evidence type="ECO:0000313" key="2">
    <source>
        <dbReference type="EMBL" id="RKS80449.1"/>
    </source>
</evidence>
<dbReference type="EMBL" id="RBWV01000009">
    <property type="protein sequence ID" value="RKS80449.1"/>
    <property type="molecule type" value="Genomic_DNA"/>
</dbReference>
<accession>A0A420XUW7</accession>
<sequence>MSARELAEQASRTYLSDPAEARRLATEARSLATAGRDWGAVSAADRVLGRIAGHLDDSRTADLHFRSAARTAERAGDDVGAARARSDLAYVLVRQGRSAAALREIERARPLLAGSEPGELLTTEALVLRSLGRWHEALDVLGRAVDAIRRAGDQHELAVVLANRAVLELVRGELAGAQRDLEESRGLLAGLGDDLHQVILTHNFGYLAALRNQVPEALAHYAAAEAGYARHREVPPELWRDQCELLLASGLAAEAREAAEKAVDAAERRLEAGELAEARLRLAQAQLAEGDPHAAAAHAEAATAAFRLQRRTGWAALSRWVELEARLGLDAASVTDVELRRAAVQLERAGWSSYALDARLQAARCALERGAQRRGLDDLERLRALRRAGGPVWHQHLGWHAEALLRRHRGDRTGALRAAVSGLALVDDYRDSLGATDLRAAASARAAALADLGLHVALDDRRPEVVLQWAERTRAAALLRPSVRPPADPELDAELAQLRQVMSLRREAVQGGRADPALVERQVALERSIRARTRTVSGAAGEPVTRVPPPRRLVEALGDAALVEYANAAGRLYAVTLVAGRLELTELGPVVAVERELHHAFFALRRLVLGSARAQESVEASGERLDDLLVRPLLPQLGDRDLVVVPTDPLHATPWSLLPSCRGRSLTVSPSATVWLEARRRSASGGRTVLVAGPDLEHAESEVAVLSQLHPDAEVLVGSDATAARVLAAMEGADLVHVAAHGRFRGDNPQFSSLELVDGPLTVYDIEQVRRPPLSVVLSACEVGRSSVSVGDELLGLAAAMLSLGVRSLVAPLLLVPDAETEPLMIDLHRELVAGRSPAAALAGAAGRALGRSGADAAAGSAFVSFGA</sequence>
<organism evidence="2 3">
    <name type="scientific">Motilibacter peucedani</name>
    <dbReference type="NCBI Taxonomy" id="598650"/>
    <lineage>
        <taxon>Bacteria</taxon>
        <taxon>Bacillati</taxon>
        <taxon>Actinomycetota</taxon>
        <taxon>Actinomycetes</taxon>
        <taxon>Motilibacterales</taxon>
        <taxon>Motilibacteraceae</taxon>
        <taxon>Motilibacter</taxon>
    </lineage>
</organism>
<dbReference type="Gene3D" id="1.25.40.10">
    <property type="entry name" value="Tetratricopeptide repeat domain"/>
    <property type="match status" value="1"/>
</dbReference>
<dbReference type="SUPFAM" id="SSF48452">
    <property type="entry name" value="TPR-like"/>
    <property type="match status" value="2"/>
</dbReference>
<feature type="domain" description="CHAT" evidence="1">
    <location>
        <begin position="620"/>
        <end position="851"/>
    </location>
</feature>
<dbReference type="PANTHER" id="PTHR10098:SF108">
    <property type="entry name" value="TETRATRICOPEPTIDE REPEAT PROTEIN 28"/>
    <property type="match status" value="1"/>
</dbReference>
<dbReference type="PANTHER" id="PTHR10098">
    <property type="entry name" value="RAPSYN-RELATED"/>
    <property type="match status" value="1"/>
</dbReference>
<dbReference type="InParanoid" id="A0A420XUW7"/>
<dbReference type="RefSeq" id="WP_121192131.1">
    <property type="nucleotide sequence ID" value="NZ_RBWV01000009.1"/>
</dbReference>
<name>A0A420XUW7_9ACTN</name>
<evidence type="ECO:0000313" key="3">
    <source>
        <dbReference type="Proteomes" id="UP000281955"/>
    </source>
</evidence>
<protein>
    <submittedName>
        <fullName evidence="2">CHAT domain-containing protein</fullName>
    </submittedName>
</protein>
<evidence type="ECO:0000259" key="1">
    <source>
        <dbReference type="Pfam" id="PF12770"/>
    </source>
</evidence>
<dbReference type="Pfam" id="PF12770">
    <property type="entry name" value="CHAT"/>
    <property type="match status" value="1"/>
</dbReference>
<reference evidence="2 3" key="1">
    <citation type="submission" date="2018-10" db="EMBL/GenBank/DDBJ databases">
        <title>Genomic Encyclopedia of Archaeal and Bacterial Type Strains, Phase II (KMG-II): from individual species to whole genera.</title>
        <authorList>
            <person name="Goeker M."/>
        </authorList>
    </citation>
    <scope>NUCLEOTIDE SEQUENCE [LARGE SCALE GENOMIC DNA]</scope>
    <source>
        <strain evidence="2 3">RP-AC37</strain>
    </source>
</reference>
<dbReference type="Proteomes" id="UP000281955">
    <property type="component" value="Unassembled WGS sequence"/>
</dbReference>
<dbReference type="InterPro" id="IPR011990">
    <property type="entry name" value="TPR-like_helical_dom_sf"/>
</dbReference>
<proteinExistence type="predicted"/>